<keyword evidence="12" id="KW-1185">Reference proteome</keyword>
<dbReference type="Pfam" id="PF00097">
    <property type="entry name" value="zf-C3HC4"/>
    <property type="match status" value="1"/>
</dbReference>
<keyword evidence="3" id="KW-0677">Repeat</keyword>
<evidence type="ECO:0000256" key="2">
    <source>
        <dbReference type="ARBA" id="ARBA00022723"/>
    </source>
</evidence>
<dbReference type="PROSITE" id="PS50157">
    <property type="entry name" value="ZINC_FINGER_C2H2_2"/>
    <property type="match status" value="2"/>
</dbReference>
<dbReference type="EMBL" id="KZ302002">
    <property type="protein sequence ID" value="PFH50531.1"/>
    <property type="molecule type" value="Genomic_DNA"/>
</dbReference>
<keyword evidence="5" id="KW-0862">Zinc</keyword>
<dbReference type="OrthoDB" id="6105938at2759"/>
<dbReference type="SUPFAM" id="SSF57850">
    <property type="entry name" value="RING/U-box"/>
    <property type="match status" value="1"/>
</dbReference>
<dbReference type="SMART" id="SM00184">
    <property type="entry name" value="RING"/>
    <property type="match status" value="2"/>
</dbReference>
<feature type="region of interest" description="Disordered" evidence="8">
    <location>
        <begin position="386"/>
        <end position="413"/>
    </location>
</feature>
<accession>A0A2A9NQD7</accession>
<dbReference type="SMART" id="SM00355">
    <property type="entry name" value="ZnF_C2H2"/>
    <property type="match status" value="5"/>
</dbReference>
<feature type="domain" description="RING-type" evidence="9">
    <location>
        <begin position="632"/>
        <end position="671"/>
    </location>
</feature>
<dbReference type="GO" id="GO:0005634">
    <property type="term" value="C:nucleus"/>
    <property type="evidence" value="ECO:0007669"/>
    <property type="project" value="UniProtKB-SubCell"/>
</dbReference>
<dbReference type="PROSITE" id="PS00518">
    <property type="entry name" value="ZF_RING_1"/>
    <property type="match status" value="1"/>
</dbReference>
<dbReference type="InterPro" id="IPR013083">
    <property type="entry name" value="Znf_RING/FYVE/PHD"/>
</dbReference>
<dbReference type="InterPro" id="IPR013087">
    <property type="entry name" value="Znf_C2H2_type"/>
</dbReference>
<evidence type="ECO:0008006" key="13">
    <source>
        <dbReference type="Google" id="ProtNLM"/>
    </source>
</evidence>
<keyword evidence="6" id="KW-0539">Nucleus</keyword>
<feature type="domain" description="C2H2-type" evidence="10">
    <location>
        <begin position="133"/>
        <end position="161"/>
    </location>
</feature>
<dbReference type="Gene3D" id="3.30.40.10">
    <property type="entry name" value="Zinc/RING finger domain, C3HC4 (zinc finger)"/>
    <property type="match status" value="1"/>
</dbReference>
<evidence type="ECO:0000313" key="11">
    <source>
        <dbReference type="EMBL" id="PFH50531.1"/>
    </source>
</evidence>
<dbReference type="InterPro" id="IPR050589">
    <property type="entry name" value="Ikaros_C2H2-ZF"/>
</dbReference>
<feature type="domain" description="C2H2-type" evidence="10">
    <location>
        <begin position="56"/>
        <end position="81"/>
    </location>
</feature>
<dbReference type="InterPro" id="IPR017907">
    <property type="entry name" value="Znf_RING_CS"/>
</dbReference>
<feature type="region of interest" description="Disordered" evidence="8">
    <location>
        <begin position="283"/>
        <end position="354"/>
    </location>
</feature>
<dbReference type="PANTHER" id="PTHR24404:SF114">
    <property type="entry name" value="KLUMPFUSS, ISOFORM B-RELATED"/>
    <property type="match status" value="1"/>
</dbReference>
<evidence type="ECO:0000256" key="8">
    <source>
        <dbReference type="SAM" id="MobiDB-lite"/>
    </source>
</evidence>
<keyword evidence="2" id="KW-0479">Metal-binding</keyword>
<comment type="subcellular location">
    <subcellularLocation>
        <location evidence="1">Nucleus</location>
    </subcellularLocation>
</comment>
<dbReference type="GO" id="GO:0003700">
    <property type="term" value="F:DNA-binding transcription factor activity"/>
    <property type="evidence" value="ECO:0007669"/>
    <property type="project" value="TreeGrafter"/>
</dbReference>
<dbReference type="STRING" id="703135.A0A2A9NQD7"/>
<organism evidence="11 12">
    <name type="scientific">Amanita thiersii Skay4041</name>
    <dbReference type="NCBI Taxonomy" id="703135"/>
    <lineage>
        <taxon>Eukaryota</taxon>
        <taxon>Fungi</taxon>
        <taxon>Dikarya</taxon>
        <taxon>Basidiomycota</taxon>
        <taxon>Agaricomycotina</taxon>
        <taxon>Agaricomycetes</taxon>
        <taxon>Agaricomycetidae</taxon>
        <taxon>Agaricales</taxon>
        <taxon>Pluteineae</taxon>
        <taxon>Amanitaceae</taxon>
        <taxon>Amanita</taxon>
    </lineage>
</organism>
<evidence type="ECO:0000259" key="10">
    <source>
        <dbReference type="PROSITE" id="PS50157"/>
    </source>
</evidence>
<dbReference type="CDD" id="cd16449">
    <property type="entry name" value="RING-HC"/>
    <property type="match status" value="1"/>
</dbReference>
<dbReference type="Proteomes" id="UP000242287">
    <property type="component" value="Unassembled WGS sequence"/>
</dbReference>
<feature type="compositionally biased region" description="Polar residues" evidence="8">
    <location>
        <begin position="310"/>
        <end position="320"/>
    </location>
</feature>
<evidence type="ECO:0000313" key="12">
    <source>
        <dbReference type="Proteomes" id="UP000242287"/>
    </source>
</evidence>
<dbReference type="AlphaFoldDB" id="A0A2A9NQD7"/>
<evidence type="ECO:0000259" key="9">
    <source>
        <dbReference type="PROSITE" id="PS50089"/>
    </source>
</evidence>
<proteinExistence type="predicted"/>
<dbReference type="PROSITE" id="PS50089">
    <property type="entry name" value="ZF_RING_2"/>
    <property type="match status" value="1"/>
</dbReference>
<dbReference type="InterPro" id="IPR018957">
    <property type="entry name" value="Znf_C3HC4_RING-type"/>
</dbReference>
<dbReference type="Gene3D" id="3.30.160.60">
    <property type="entry name" value="Classic Zinc Finger"/>
    <property type="match status" value="2"/>
</dbReference>
<dbReference type="InterPro" id="IPR001841">
    <property type="entry name" value="Znf_RING"/>
</dbReference>
<evidence type="ECO:0000256" key="5">
    <source>
        <dbReference type="ARBA" id="ARBA00022833"/>
    </source>
</evidence>
<evidence type="ECO:0000256" key="7">
    <source>
        <dbReference type="PROSITE-ProRule" id="PRU00042"/>
    </source>
</evidence>
<dbReference type="GO" id="GO:0006357">
    <property type="term" value="P:regulation of transcription by RNA polymerase II"/>
    <property type="evidence" value="ECO:0007669"/>
    <property type="project" value="TreeGrafter"/>
</dbReference>
<dbReference type="PANTHER" id="PTHR24404">
    <property type="entry name" value="ZINC FINGER PROTEIN"/>
    <property type="match status" value="1"/>
</dbReference>
<dbReference type="Pfam" id="PF12874">
    <property type="entry name" value="zf-met"/>
    <property type="match status" value="1"/>
</dbReference>
<evidence type="ECO:0000256" key="4">
    <source>
        <dbReference type="ARBA" id="ARBA00022771"/>
    </source>
</evidence>
<dbReference type="GO" id="GO:0008270">
    <property type="term" value="F:zinc ion binding"/>
    <property type="evidence" value="ECO:0007669"/>
    <property type="project" value="UniProtKB-KW"/>
</dbReference>
<sequence length="686" mass="74154">MPTCSHCNNRNFVNEDALRQHVKTSSLHPFCDPCGRRFSNEKGYESHMAAKHPPTFDCLKCNRGYRTQSALEDHYRGSTAHPSCSRCGKGYKNKHALEEHFSVQHAQVSCSCGPGTWYLDELPMHYRQSVDHPNCHVCGNGFKDAEELAVHVSSQHPMQTPDQGQQPSDQNILGKQRALTTFDSPLLSLQTSFGSPLLDVKAPIFSPSSLPLPGQMMSQVWAQRQNSSNQALSGLLLSDEYSPFNRDYDYLLHKSDPVIPRGDNNKIATQPIGTELKAKFRSINSNSGNTHGALDNPLTFTSRPGAKSVQLPSTVSNVLESPSFSSPGSYTSNEVSSAVSSVTTEPLQSPEGRSLWGVRKASDLVSAVATPAFPYLTLSPPSSVEAGLLPANTPSNNSPTSSDSPDVNSPNGLAELPSVSPLVTTPIDLGYVFNGTKDPFEFREARHSLPDSPCVITNVSVATGRSPASDTLQSARLSSVAPISPKVGMSPARGATNMVTSGTTPSTVTSPVNTFFKTPLGSPIEHSNNTQLDDDQLQMKAKFIPVPAIQSSATKTGVVLSNVGNSGYRQPQSNAYNAPSLPLPTSPVPVPDWCSSGREPLLYFKRSPTTAVEPLLPVRRKHSQAPTPSLHCRQCGADPCEIITITNCGHLFCYWCITGYIIRHASCPVCHKALWLYCAHPLDYSA</sequence>
<gene>
    <name evidence="11" type="ORF">AMATHDRAFT_47854</name>
</gene>
<protein>
    <recommendedName>
        <fullName evidence="13">RING-type domain-containing protein</fullName>
    </recommendedName>
</protein>
<reference evidence="11 12" key="1">
    <citation type="submission" date="2014-02" db="EMBL/GenBank/DDBJ databases">
        <title>Transposable element dynamics among asymbiotic and ectomycorrhizal Amanita fungi.</title>
        <authorList>
            <consortium name="DOE Joint Genome Institute"/>
            <person name="Hess J."/>
            <person name="Skrede I."/>
            <person name="Wolfe B."/>
            <person name="LaButti K."/>
            <person name="Ohm R.A."/>
            <person name="Grigoriev I.V."/>
            <person name="Pringle A."/>
        </authorList>
    </citation>
    <scope>NUCLEOTIDE SEQUENCE [LARGE SCALE GENOMIC DNA]</scope>
    <source>
        <strain evidence="11 12">SKay4041</strain>
    </source>
</reference>
<evidence type="ECO:0000256" key="1">
    <source>
        <dbReference type="ARBA" id="ARBA00004123"/>
    </source>
</evidence>
<feature type="compositionally biased region" description="Low complexity" evidence="8">
    <location>
        <begin position="321"/>
        <end position="344"/>
    </location>
</feature>
<evidence type="ECO:0000256" key="3">
    <source>
        <dbReference type="ARBA" id="ARBA00022737"/>
    </source>
</evidence>
<evidence type="ECO:0000256" key="6">
    <source>
        <dbReference type="ARBA" id="ARBA00023242"/>
    </source>
</evidence>
<feature type="compositionally biased region" description="Low complexity" evidence="8">
    <location>
        <begin position="390"/>
        <end position="411"/>
    </location>
</feature>
<dbReference type="GO" id="GO:0000978">
    <property type="term" value="F:RNA polymerase II cis-regulatory region sequence-specific DNA binding"/>
    <property type="evidence" value="ECO:0007669"/>
    <property type="project" value="TreeGrafter"/>
</dbReference>
<dbReference type="PROSITE" id="PS00028">
    <property type="entry name" value="ZINC_FINGER_C2H2_1"/>
    <property type="match status" value="2"/>
</dbReference>
<keyword evidence="4 7" id="KW-0863">Zinc-finger</keyword>
<name>A0A2A9NQD7_9AGAR</name>